<accession>A0A7J7L9L9</accession>
<feature type="non-terminal residue" evidence="2">
    <location>
        <position position="1"/>
    </location>
</feature>
<keyword evidence="3" id="KW-1185">Reference proteome</keyword>
<dbReference type="Proteomes" id="UP000541444">
    <property type="component" value="Unassembled WGS sequence"/>
</dbReference>
<feature type="compositionally biased region" description="Basic and acidic residues" evidence="1">
    <location>
        <begin position="43"/>
        <end position="56"/>
    </location>
</feature>
<comment type="caution">
    <text evidence="2">The sequence shown here is derived from an EMBL/GenBank/DDBJ whole genome shotgun (WGS) entry which is preliminary data.</text>
</comment>
<dbReference type="EMBL" id="JACGCM010002501">
    <property type="protein sequence ID" value="KAF6139337.1"/>
    <property type="molecule type" value="Genomic_DNA"/>
</dbReference>
<sequence length="136" mass="15085">KGLSTTKDTGLGKRLSTTKVGGPLRHNSFPDLEPEYGGYPETNGRRFDPRRFRPFVDDDDVSQSNNSFETIRTDVPPSNEPSIPQSSIHLSNEPVLTNVPPSKEPMLTNVHLLIEPEPIIGQTETSTKFLFGPQPE</sequence>
<feature type="compositionally biased region" description="Polar residues" evidence="1">
    <location>
        <begin position="80"/>
        <end position="90"/>
    </location>
</feature>
<evidence type="ECO:0000256" key="1">
    <source>
        <dbReference type="SAM" id="MobiDB-lite"/>
    </source>
</evidence>
<evidence type="ECO:0000313" key="3">
    <source>
        <dbReference type="Proteomes" id="UP000541444"/>
    </source>
</evidence>
<dbReference type="AlphaFoldDB" id="A0A7J7L9L9"/>
<name>A0A7J7L9L9_9MAGN</name>
<reference evidence="2 3" key="1">
    <citation type="journal article" date="2020" name="IScience">
        <title>Genome Sequencing of the Endangered Kingdonia uniflora (Circaeasteraceae, Ranunculales) Reveals Potential Mechanisms of Evolutionary Specialization.</title>
        <authorList>
            <person name="Sun Y."/>
            <person name="Deng T."/>
            <person name="Zhang A."/>
            <person name="Moore M.J."/>
            <person name="Landis J.B."/>
            <person name="Lin N."/>
            <person name="Zhang H."/>
            <person name="Zhang X."/>
            <person name="Huang J."/>
            <person name="Zhang X."/>
            <person name="Sun H."/>
            <person name="Wang H."/>
        </authorList>
    </citation>
    <scope>NUCLEOTIDE SEQUENCE [LARGE SCALE GENOMIC DNA]</scope>
    <source>
        <strain evidence="2">TB1705</strain>
        <tissue evidence="2">Leaf</tissue>
    </source>
</reference>
<feature type="region of interest" description="Disordered" evidence="1">
    <location>
        <begin position="1"/>
        <end position="94"/>
    </location>
</feature>
<organism evidence="2 3">
    <name type="scientific">Kingdonia uniflora</name>
    <dbReference type="NCBI Taxonomy" id="39325"/>
    <lineage>
        <taxon>Eukaryota</taxon>
        <taxon>Viridiplantae</taxon>
        <taxon>Streptophyta</taxon>
        <taxon>Embryophyta</taxon>
        <taxon>Tracheophyta</taxon>
        <taxon>Spermatophyta</taxon>
        <taxon>Magnoliopsida</taxon>
        <taxon>Ranunculales</taxon>
        <taxon>Circaeasteraceae</taxon>
        <taxon>Kingdonia</taxon>
    </lineage>
</organism>
<protein>
    <submittedName>
        <fullName evidence="2">Uncharacterized protein</fullName>
    </submittedName>
</protein>
<gene>
    <name evidence="2" type="ORF">GIB67_021547</name>
</gene>
<proteinExistence type="predicted"/>
<evidence type="ECO:0000313" key="2">
    <source>
        <dbReference type="EMBL" id="KAF6139337.1"/>
    </source>
</evidence>